<evidence type="ECO:0000313" key="3">
    <source>
        <dbReference type="Proteomes" id="UP000441585"/>
    </source>
</evidence>
<dbReference type="SUPFAM" id="SSF46785">
    <property type="entry name" value="Winged helix' DNA-binding domain"/>
    <property type="match status" value="1"/>
</dbReference>
<dbReference type="InterPro" id="IPR036390">
    <property type="entry name" value="WH_DNA-bd_sf"/>
</dbReference>
<dbReference type="EMBL" id="WKKF01000008">
    <property type="protein sequence ID" value="MRX56129.1"/>
    <property type="molecule type" value="Genomic_DNA"/>
</dbReference>
<evidence type="ECO:0000259" key="1">
    <source>
        <dbReference type="Pfam" id="PF03551"/>
    </source>
</evidence>
<proteinExistence type="predicted"/>
<keyword evidence="3" id="KW-1185">Reference proteome</keyword>
<reference evidence="2 3" key="1">
    <citation type="submission" date="2019-11" db="EMBL/GenBank/DDBJ databases">
        <title>Bacillus idriensis genome.</title>
        <authorList>
            <person name="Konopka E.N."/>
            <person name="Newman J.D."/>
        </authorList>
    </citation>
    <scope>NUCLEOTIDE SEQUENCE [LARGE SCALE GENOMIC DNA]</scope>
    <source>
        <strain evidence="2 3">DSM 19097</strain>
    </source>
</reference>
<sequence length="135" mass="15677">MEDRLKKLKKSMDQSAFAALTFTEKHRNEVREKIKKQKEKDEDILLAVLHLLVYEKTGHELTAFLRSRGVRRFEENEGALYTLLHQLEQKGWIGSAWNDSGSKHYQLKNKGKKLLQKAEAKEGNVLLVLKEMLEG</sequence>
<name>A0A6I2MEF3_9BACI</name>
<dbReference type="RefSeq" id="WP_070874421.1">
    <property type="nucleotide sequence ID" value="NZ_CAJGAA010000005.1"/>
</dbReference>
<evidence type="ECO:0000313" key="2">
    <source>
        <dbReference type="EMBL" id="MRX56129.1"/>
    </source>
</evidence>
<protein>
    <submittedName>
        <fullName evidence="2">PadR family transcriptional regulator</fullName>
    </submittedName>
</protein>
<organism evidence="2 3">
    <name type="scientific">Metabacillus idriensis</name>
    <dbReference type="NCBI Taxonomy" id="324768"/>
    <lineage>
        <taxon>Bacteria</taxon>
        <taxon>Bacillati</taxon>
        <taxon>Bacillota</taxon>
        <taxon>Bacilli</taxon>
        <taxon>Bacillales</taxon>
        <taxon>Bacillaceae</taxon>
        <taxon>Metabacillus</taxon>
    </lineage>
</organism>
<dbReference type="InterPro" id="IPR005149">
    <property type="entry name" value="Tscrpt_reg_PadR_N"/>
</dbReference>
<dbReference type="AlphaFoldDB" id="A0A6I2MEF3"/>
<gene>
    <name evidence="2" type="ORF">GJU41_19405</name>
</gene>
<dbReference type="Proteomes" id="UP000441585">
    <property type="component" value="Unassembled WGS sequence"/>
</dbReference>
<dbReference type="Pfam" id="PF03551">
    <property type="entry name" value="PadR"/>
    <property type="match status" value="1"/>
</dbReference>
<dbReference type="Gene3D" id="1.10.10.10">
    <property type="entry name" value="Winged helix-like DNA-binding domain superfamily/Winged helix DNA-binding domain"/>
    <property type="match status" value="1"/>
</dbReference>
<comment type="caution">
    <text evidence="2">The sequence shown here is derived from an EMBL/GenBank/DDBJ whole genome shotgun (WGS) entry which is preliminary data.</text>
</comment>
<dbReference type="InterPro" id="IPR036388">
    <property type="entry name" value="WH-like_DNA-bd_sf"/>
</dbReference>
<dbReference type="NCBIfam" id="NF006931">
    <property type="entry name" value="PRK09416.1"/>
    <property type="match status" value="1"/>
</dbReference>
<accession>A0A6I2MEF3</accession>
<feature type="domain" description="Transcription regulator PadR N-terminal" evidence="1">
    <location>
        <begin position="48"/>
        <end position="116"/>
    </location>
</feature>